<feature type="compositionally biased region" description="Polar residues" evidence="2">
    <location>
        <begin position="689"/>
        <end position="699"/>
    </location>
</feature>
<organism evidence="3 4">
    <name type="scientific">Elsinoe australis</name>
    <dbReference type="NCBI Taxonomy" id="40998"/>
    <lineage>
        <taxon>Eukaryota</taxon>
        <taxon>Fungi</taxon>
        <taxon>Dikarya</taxon>
        <taxon>Ascomycota</taxon>
        <taxon>Pezizomycotina</taxon>
        <taxon>Dothideomycetes</taxon>
        <taxon>Dothideomycetidae</taxon>
        <taxon>Myriangiales</taxon>
        <taxon>Elsinoaceae</taxon>
        <taxon>Elsinoe</taxon>
    </lineage>
</organism>
<gene>
    <name evidence="3" type="ORF">B9Z65_5302</name>
</gene>
<accession>A0A2P7ZDP0</accession>
<feature type="region of interest" description="Disordered" evidence="2">
    <location>
        <begin position="78"/>
        <end position="124"/>
    </location>
</feature>
<reference evidence="3 4" key="1">
    <citation type="submission" date="2017-05" db="EMBL/GenBank/DDBJ databases">
        <title>Draft genome sequence of Elsinoe australis.</title>
        <authorList>
            <person name="Cheng Q."/>
        </authorList>
    </citation>
    <scope>NUCLEOTIDE SEQUENCE [LARGE SCALE GENOMIC DNA]</scope>
    <source>
        <strain evidence="3 4">NL1</strain>
    </source>
</reference>
<protein>
    <submittedName>
        <fullName evidence="3">Uncharacterized protein</fullName>
    </submittedName>
</protein>
<feature type="region of interest" description="Disordered" evidence="2">
    <location>
        <begin position="452"/>
        <end position="479"/>
    </location>
</feature>
<sequence>MAAWSAPNNDHSSHTYLPSGNCNFADLSRSNEAPKCGCRRFWSDPSKQNTSQGQSDGAWCFCGHHACFHDQYQPADTLRQESRPPISARSQFDASESVADVASQRQSSQEDTVPWIRPSPPRNVGLGLRDTSAPAGIWDALNSFQRRHAGNGSDRSSILPSTATPSVPTSQAYSSSAAFMRQVMNLSNTRRSGQIGPADPINDAGSATEINTPSIDGTPLLTRPSPHVNLPNDSPMGPPSVGQPHITYSQPRSVRHESASISSPTRKPASQQSSQVDNHHASRILVNDASLNELQNLVKGCTRRLDLLESLSYTHVPLEEVEEKFEQVEGRLIGLEDFRDYLQSRWPAEDDDDDRRSRKRRLLPAEATTSFNSDDSLSQDSTRSSSSAVSATAAVYAEYNGRFETLQQRVEALESALPTPSSPWRVEVVLLPWARHMPGIWHSAASMSDEADRRDSREEWSGAHSTAHGIFGESSSHPSGWSSGSIQAWADSAKDWLSPKACGPNGLVYQRLWSRGLVQNIDIESTDAFTFMQRCRAAFAHVLHQANSTPPVSSARLEYDALREPLVPLRKVKKVSRLRFLAPSEMVSSALWNPSFLESSVFMIAKGHRRRLYLTFPEAYIQQTNEGWTWQTVKALRPIRQLSPRTGPGFDGLPQKADFEACWAHHDTLDAPPFADSSFTSNASRQSIWSTKSNASRQTVRQEEFHPPSAMVSPISEARTLRDSRRRTVSIPPSEGEPSSSANRSKRRVASFETSALDSKRRRTSASSSQHPRPGPAYTPRLSREPPSPFASEHPTDRGGSESTSARRVVTPLAYETPHSHTNNTVATLHRENDGDTEADTDIAGREIWSGRGEDEWHGVAADEHFLPPLTSSSATGRETLGFDAQAGDFERFKAYRQQEDDLDDEVDVGGAEEVLESLAQHMRMSYTRCRRHGEKECPRCPEVEHRYSLRSARGAGGY</sequence>
<feature type="coiled-coil region" evidence="1">
    <location>
        <begin position="291"/>
        <end position="338"/>
    </location>
</feature>
<feature type="region of interest" description="Disordered" evidence="2">
    <location>
        <begin position="190"/>
        <end position="278"/>
    </location>
</feature>
<feature type="compositionally biased region" description="Polar residues" evidence="2">
    <location>
        <begin position="259"/>
        <end position="276"/>
    </location>
</feature>
<dbReference type="Proteomes" id="UP000243723">
    <property type="component" value="Unassembled WGS sequence"/>
</dbReference>
<feature type="compositionally biased region" description="Polar residues" evidence="2">
    <location>
        <begin position="153"/>
        <end position="170"/>
    </location>
</feature>
<feature type="region of interest" description="Disordered" evidence="2">
    <location>
        <begin position="148"/>
        <end position="170"/>
    </location>
</feature>
<dbReference type="STRING" id="40998.A0A2P7ZDP0"/>
<feature type="compositionally biased region" description="Basic and acidic residues" evidence="2">
    <location>
        <begin position="452"/>
        <end position="461"/>
    </location>
</feature>
<dbReference type="EMBL" id="NHZQ01000236">
    <property type="protein sequence ID" value="PSK46334.1"/>
    <property type="molecule type" value="Genomic_DNA"/>
</dbReference>
<evidence type="ECO:0000313" key="4">
    <source>
        <dbReference type="Proteomes" id="UP000243723"/>
    </source>
</evidence>
<proteinExistence type="predicted"/>
<feature type="compositionally biased region" description="Low complexity" evidence="2">
    <location>
        <begin position="730"/>
        <end position="741"/>
    </location>
</feature>
<evidence type="ECO:0000313" key="3">
    <source>
        <dbReference type="EMBL" id="PSK46334.1"/>
    </source>
</evidence>
<evidence type="ECO:0000256" key="1">
    <source>
        <dbReference type="SAM" id="Coils"/>
    </source>
</evidence>
<feature type="region of interest" description="Disordered" evidence="2">
    <location>
        <begin position="689"/>
        <end position="844"/>
    </location>
</feature>
<dbReference type="OrthoDB" id="5427134at2759"/>
<evidence type="ECO:0000256" key="2">
    <source>
        <dbReference type="SAM" id="MobiDB-lite"/>
    </source>
</evidence>
<keyword evidence="1" id="KW-0175">Coiled coil</keyword>
<feature type="region of interest" description="Disordered" evidence="2">
    <location>
        <begin position="347"/>
        <end position="385"/>
    </location>
</feature>
<keyword evidence="4" id="KW-1185">Reference proteome</keyword>
<dbReference type="AlphaFoldDB" id="A0A2P7ZDP0"/>
<feature type="compositionally biased region" description="Low complexity" evidence="2">
    <location>
        <begin position="373"/>
        <end position="385"/>
    </location>
</feature>
<comment type="caution">
    <text evidence="3">The sequence shown here is derived from an EMBL/GenBank/DDBJ whole genome shotgun (WGS) entry which is preliminary data.</text>
</comment>
<name>A0A2P7ZDP0_9PEZI</name>